<feature type="domain" description="Activator of Hsp90 ATPase homologue 1/2-like C-terminal" evidence="2">
    <location>
        <begin position="28"/>
        <end position="137"/>
    </location>
</feature>
<keyword evidence="6" id="KW-1185">Reference proteome</keyword>
<proteinExistence type="inferred from homology"/>
<reference evidence="4" key="2">
    <citation type="submission" date="2015-07" db="EMBL/GenBank/DDBJ databases">
        <title>MeaNS - Measles Nucleotide Surveillance Program.</title>
        <authorList>
            <person name="Tran T."/>
            <person name="Druce J."/>
        </authorList>
    </citation>
    <scope>NUCLEOTIDE SEQUENCE</scope>
    <source>
        <strain evidence="4">DSM 9887</strain>
    </source>
</reference>
<comment type="similarity">
    <text evidence="1">Belongs to the AHA1 family.</text>
</comment>
<dbReference type="Proteomes" id="UP000036834">
    <property type="component" value="Unassembled WGS sequence"/>
</dbReference>
<protein>
    <submittedName>
        <fullName evidence="4">ATPase</fullName>
    </submittedName>
</protein>
<evidence type="ECO:0000313" key="3">
    <source>
        <dbReference type="EMBL" id="GED71829.1"/>
    </source>
</evidence>
<dbReference type="RefSeq" id="WP_049739400.1">
    <property type="nucleotide sequence ID" value="NZ_BJON01000023.1"/>
</dbReference>
<reference evidence="5" key="1">
    <citation type="submission" date="2015-07" db="EMBL/GenBank/DDBJ databases">
        <title>Genome sequencing project for genomic taxonomy and phylogenomics of Bacillus-like bacteria.</title>
        <authorList>
            <person name="Liu B."/>
            <person name="Wang J."/>
            <person name="Zhu Y."/>
            <person name="Liu G."/>
            <person name="Chen Q."/>
            <person name="Chen Z."/>
            <person name="Lan J."/>
            <person name="Che J."/>
            <person name="Ge C."/>
            <person name="Shi H."/>
            <person name="Pan Z."/>
            <person name="Liu X."/>
        </authorList>
    </citation>
    <scope>NUCLEOTIDE SEQUENCE [LARGE SCALE GENOMIC DNA]</scope>
    <source>
        <strain evidence="5">DSM 9887</strain>
    </source>
</reference>
<organism evidence="4 5">
    <name type="scientific">Brevibacillus reuszeri</name>
    <dbReference type="NCBI Taxonomy" id="54915"/>
    <lineage>
        <taxon>Bacteria</taxon>
        <taxon>Bacillati</taxon>
        <taxon>Bacillota</taxon>
        <taxon>Bacilli</taxon>
        <taxon>Bacillales</taxon>
        <taxon>Paenibacillaceae</taxon>
        <taxon>Brevibacillus</taxon>
    </lineage>
</organism>
<dbReference type="PATRIC" id="fig|54915.3.peg.2206"/>
<dbReference type="InterPro" id="IPR023393">
    <property type="entry name" value="START-like_dom_sf"/>
</dbReference>
<dbReference type="CDD" id="cd07814">
    <property type="entry name" value="SRPBCC_CalC_Aha1-like"/>
    <property type="match status" value="1"/>
</dbReference>
<evidence type="ECO:0000313" key="4">
    <source>
        <dbReference type="EMBL" id="KNB70420.1"/>
    </source>
</evidence>
<reference evidence="3 6" key="3">
    <citation type="submission" date="2019-06" db="EMBL/GenBank/DDBJ databases">
        <title>Whole genome shotgun sequence of Brevibacillus reuszeri NBRC 15719.</title>
        <authorList>
            <person name="Hosoyama A."/>
            <person name="Uohara A."/>
            <person name="Ohji S."/>
            <person name="Ichikawa N."/>
        </authorList>
    </citation>
    <scope>NUCLEOTIDE SEQUENCE [LARGE SCALE GENOMIC DNA]</scope>
    <source>
        <strain evidence="3 6">NBRC 15719</strain>
    </source>
</reference>
<accession>A0A0K9YQG6</accession>
<dbReference type="EMBL" id="BJON01000023">
    <property type="protein sequence ID" value="GED71829.1"/>
    <property type="molecule type" value="Genomic_DNA"/>
</dbReference>
<comment type="caution">
    <text evidence="4">The sequence shown here is derived from an EMBL/GenBank/DDBJ whole genome shotgun (WGS) entry which is preliminary data.</text>
</comment>
<name>A0A0K9YQG6_9BACL</name>
<dbReference type="Pfam" id="PF08327">
    <property type="entry name" value="AHSA1"/>
    <property type="match status" value="1"/>
</dbReference>
<dbReference type="Proteomes" id="UP000319578">
    <property type="component" value="Unassembled WGS sequence"/>
</dbReference>
<sequence>MTTEKPVGLTASVGYQIGVRRTIPVETKHVWDFFLSPEGLSIWLGDIQHLPMQKGQSFQTKDGRSGELRVVKPGGHVRMSWKKADWEEPSTLQVRFLTPSPEKTTISFHQEKLADADTREEMKEHWEQALAKIEAALR</sequence>
<evidence type="ECO:0000259" key="2">
    <source>
        <dbReference type="Pfam" id="PF08327"/>
    </source>
</evidence>
<evidence type="ECO:0000256" key="1">
    <source>
        <dbReference type="ARBA" id="ARBA00006817"/>
    </source>
</evidence>
<dbReference type="InterPro" id="IPR013538">
    <property type="entry name" value="ASHA1/2-like_C"/>
</dbReference>
<dbReference type="STRING" id="54915.ADS79_15895"/>
<gene>
    <name evidence="4" type="ORF">ADS79_15895</name>
    <name evidence="3" type="ORF">BRE01_55310</name>
</gene>
<dbReference type="OrthoDB" id="4549061at2"/>
<evidence type="ECO:0000313" key="5">
    <source>
        <dbReference type="Proteomes" id="UP000036834"/>
    </source>
</evidence>
<dbReference type="Gene3D" id="3.30.530.20">
    <property type="match status" value="1"/>
</dbReference>
<dbReference type="EMBL" id="LGIQ01000009">
    <property type="protein sequence ID" value="KNB70420.1"/>
    <property type="molecule type" value="Genomic_DNA"/>
</dbReference>
<dbReference type="AlphaFoldDB" id="A0A0K9YQG6"/>
<evidence type="ECO:0000313" key="6">
    <source>
        <dbReference type="Proteomes" id="UP000319578"/>
    </source>
</evidence>
<dbReference type="SUPFAM" id="SSF55961">
    <property type="entry name" value="Bet v1-like"/>
    <property type="match status" value="1"/>
</dbReference>